<sequence length="156" mass="17293">MFTIETGALTTIFAIASLISIATAPKTFTYIFCIGRRMLDWASVLSRKFAVYTNSLLAVLNARTSIQNAGDDINTTRNLSFTKFFGKNHTTGSVEPRQTNISIKIDTIKEFISDGSIHDESDFASPDSSPTRIHKRDVDGGSPMMDDCSHFGEEWE</sequence>
<evidence type="ECO:0000256" key="2">
    <source>
        <dbReference type="SAM" id="Phobius"/>
    </source>
</evidence>
<keyword evidence="5" id="KW-1185">Reference proteome</keyword>
<protein>
    <recommendedName>
        <fullName evidence="3">DUF6534 domain-containing protein</fullName>
    </recommendedName>
</protein>
<dbReference type="InterPro" id="IPR045339">
    <property type="entry name" value="DUF6534"/>
</dbReference>
<accession>A0A4V4HFU4</accession>
<gene>
    <name evidence="4" type="ORF">K435DRAFT_858726</name>
</gene>
<proteinExistence type="predicted"/>
<dbReference type="OrthoDB" id="3263055at2759"/>
<keyword evidence="2" id="KW-0472">Membrane</keyword>
<evidence type="ECO:0000313" key="5">
    <source>
        <dbReference type="Proteomes" id="UP000297245"/>
    </source>
</evidence>
<dbReference type="Proteomes" id="UP000297245">
    <property type="component" value="Unassembled WGS sequence"/>
</dbReference>
<reference evidence="4 5" key="1">
    <citation type="journal article" date="2019" name="Nat. Ecol. Evol.">
        <title>Megaphylogeny resolves global patterns of mushroom evolution.</title>
        <authorList>
            <person name="Varga T."/>
            <person name="Krizsan K."/>
            <person name="Foldi C."/>
            <person name="Dima B."/>
            <person name="Sanchez-Garcia M."/>
            <person name="Sanchez-Ramirez S."/>
            <person name="Szollosi G.J."/>
            <person name="Szarkandi J.G."/>
            <person name="Papp V."/>
            <person name="Albert L."/>
            <person name="Andreopoulos W."/>
            <person name="Angelini C."/>
            <person name="Antonin V."/>
            <person name="Barry K.W."/>
            <person name="Bougher N.L."/>
            <person name="Buchanan P."/>
            <person name="Buyck B."/>
            <person name="Bense V."/>
            <person name="Catcheside P."/>
            <person name="Chovatia M."/>
            <person name="Cooper J."/>
            <person name="Damon W."/>
            <person name="Desjardin D."/>
            <person name="Finy P."/>
            <person name="Geml J."/>
            <person name="Haridas S."/>
            <person name="Hughes K."/>
            <person name="Justo A."/>
            <person name="Karasinski D."/>
            <person name="Kautmanova I."/>
            <person name="Kiss B."/>
            <person name="Kocsube S."/>
            <person name="Kotiranta H."/>
            <person name="LaButti K.M."/>
            <person name="Lechner B.E."/>
            <person name="Liimatainen K."/>
            <person name="Lipzen A."/>
            <person name="Lukacs Z."/>
            <person name="Mihaltcheva S."/>
            <person name="Morgado L.N."/>
            <person name="Niskanen T."/>
            <person name="Noordeloos M.E."/>
            <person name="Ohm R.A."/>
            <person name="Ortiz-Santana B."/>
            <person name="Ovrebo C."/>
            <person name="Racz N."/>
            <person name="Riley R."/>
            <person name="Savchenko A."/>
            <person name="Shiryaev A."/>
            <person name="Soop K."/>
            <person name="Spirin V."/>
            <person name="Szebenyi C."/>
            <person name="Tomsovsky M."/>
            <person name="Tulloss R.E."/>
            <person name="Uehling J."/>
            <person name="Grigoriev I.V."/>
            <person name="Vagvolgyi C."/>
            <person name="Papp T."/>
            <person name="Martin F.M."/>
            <person name="Miettinen O."/>
            <person name="Hibbett D.S."/>
            <person name="Nagy L.G."/>
        </authorList>
    </citation>
    <scope>NUCLEOTIDE SEQUENCE [LARGE SCALE GENOMIC DNA]</scope>
    <source>
        <strain evidence="4 5">CBS 962.96</strain>
    </source>
</reference>
<feature type="region of interest" description="Disordered" evidence="1">
    <location>
        <begin position="121"/>
        <end position="156"/>
    </location>
</feature>
<organism evidence="4 5">
    <name type="scientific">Dendrothele bispora (strain CBS 962.96)</name>
    <dbReference type="NCBI Taxonomy" id="1314807"/>
    <lineage>
        <taxon>Eukaryota</taxon>
        <taxon>Fungi</taxon>
        <taxon>Dikarya</taxon>
        <taxon>Basidiomycota</taxon>
        <taxon>Agaricomycotina</taxon>
        <taxon>Agaricomycetes</taxon>
        <taxon>Agaricomycetidae</taxon>
        <taxon>Agaricales</taxon>
        <taxon>Agaricales incertae sedis</taxon>
        <taxon>Dendrothele</taxon>
    </lineage>
</organism>
<feature type="transmembrane region" description="Helical" evidence="2">
    <location>
        <begin position="12"/>
        <end position="33"/>
    </location>
</feature>
<name>A0A4V4HFU4_DENBC</name>
<feature type="compositionally biased region" description="Basic and acidic residues" evidence="1">
    <location>
        <begin position="147"/>
        <end position="156"/>
    </location>
</feature>
<feature type="domain" description="DUF6534" evidence="3">
    <location>
        <begin position="1"/>
        <end position="64"/>
    </location>
</feature>
<dbReference type="AlphaFoldDB" id="A0A4V4HFU4"/>
<evidence type="ECO:0000313" key="4">
    <source>
        <dbReference type="EMBL" id="THU96235.1"/>
    </source>
</evidence>
<dbReference type="Pfam" id="PF20152">
    <property type="entry name" value="DUF6534"/>
    <property type="match status" value="1"/>
</dbReference>
<keyword evidence="2" id="KW-0812">Transmembrane</keyword>
<evidence type="ECO:0000259" key="3">
    <source>
        <dbReference type="Pfam" id="PF20152"/>
    </source>
</evidence>
<keyword evidence="2" id="KW-1133">Transmembrane helix</keyword>
<dbReference type="EMBL" id="ML179181">
    <property type="protein sequence ID" value="THU96235.1"/>
    <property type="molecule type" value="Genomic_DNA"/>
</dbReference>
<evidence type="ECO:0000256" key="1">
    <source>
        <dbReference type="SAM" id="MobiDB-lite"/>
    </source>
</evidence>